<evidence type="ECO:0000313" key="3">
    <source>
        <dbReference type="Proteomes" id="UP000295096"/>
    </source>
</evidence>
<organism evidence="2 3">
    <name type="scientific">Dankookia rubra</name>
    <dbReference type="NCBI Taxonomy" id="1442381"/>
    <lineage>
        <taxon>Bacteria</taxon>
        <taxon>Pseudomonadati</taxon>
        <taxon>Pseudomonadota</taxon>
        <taxon>Alphaproteobacteria</taxon>
        <taxon>Acetobacterales</taxon>
        <taxon>Roseomonadaceae</taxon>
        <taxon>Dankookia</taxon>
    </lineage>
</organism>
<dbReference type="OrthoDB" id="6115808at2"/>
<reference evidence="2 3" key="1">
    <citation type="journal article" date="2016" name="J. Microbiol.">
        <title>Dankookia rubra gen. nov., sp. nov., an alphaproteobacterium isolated from sediment of a shallow stream.</title>
        <authorList>
            <person name="Kim W.H."/>
            <person name="Kim D.H."/>
            <person name="Kang K."/>
            <person name="Ahn T.Y."/>
        </authorList>
    </citation>
    <scope>NUCLEOTIDE SEQUENCE [LARGE SCALE GENOMIC DNA]</scope>
    <source>
        <strain evidence="2 3">JCM30602</strain>
    </source>
</reference>
<accession>A0A4R5QN23</accession>
<evidence type="ECO:0000256" key="1">
    <source>
        <dbReference type="SAM" id="Phobius"/>
    </source>
</evidence>
<dbReference type="InterPro" id="IPR045964">
    <property type="entry name" value="DUF6384"/>
</dbReference>
<comment type="caution">
    <text evidence="2">The sequence shown here is derived from an EMBL/GenBank/DDBJ whole genome shotgun (WGS) entry which is preliminary data.</text>
</comment>
<evidence type="ECO:0000313" key="2">
    <source>
        <dbReference type="EMBL" id="TDH64646.1"/>
    </source>
</evidence>
<protein>
    <submittedName>
        <fullName evidence="2">Uncharacterized protein</fullName>
    </submittedName>
</protein>
<keyword evidence="1" id="KW-0472">Membrane</keyword>
<sequence length="316" mass="34686">MADTTLAVRPAPAPALDETMLAMDVVDTLRHADRLVERELEGDARRAALKQRLREIYSGQGIAVPETILDQGVAALEQHRFTYTPSPPSLGRSLATLWVTRARWGRVVGFALAALVLAGGGWWFGVHVPAERTRIAEQQELKEGLPRALQAEHDRVLAATTLQGPRDRAARLLAEGRAAAGAGALGDARARLAGLQELQRNLVQEYQIRIVSRPGEQSGVWRVPQANPRARNFYLIVEALDRDGRPVEVPVTSEEDGTTARVAKWGLHVPEAEFERVRQEKMRSGLIGDPVVGQKRAGELEPRWSVPVTGGAILKW</sequence>
<feature type="transmembrane region" description="Helical" evidence="1">
    <location>
        <begin position="107"/>
        <end position="125"/>
    </location>
</feature>
<dbReference type="Pfam" id="PF19911">
    <property type="entry name" value="DUF6384"/>
    <property type="match status" value="1"/>
</dbReference>
<keyword evidence="1" id="KW-0812">Transmembrane</keyword>
<keyword evidence="1" id="KW-1133">Transmembrane helix</keyword>
<keyword evidence="3" id="KW-1185">Reference proteome</keyword>
<dbReference type="AlphaFoldDB" id="A0A4R5QN23"/>
<dbReference type="Proteomes" id="UP000295096">
    <property type="component" value="Unassembled WGS sequence"/>
</dbReference>
<name>A0A4R5QN23_9PROT</name>
<gene>
    <name evidence="2" type="ORF">E2C06_01515</name>
</gene>
<dbReference type="RefSeq" id="WP_133286802.1">
    <property type="nucleotide sequence ID" value="NZ_SMSJ01000001.1"/>
</dbReference>
<dbReference type="EMBL" id="SMSJ01000001">
    <property type="protein sequence ID" value="TDH64646.1"/>
    <property type="molecule type" value="Genomic_DNA"/>
</dbReference>
<proteinExistence type="predicted"/>